<dbReference type="Pfam" id="PF09447">
    <property type="entry name" value="Cnl2_NKP2"/>
    <property type="match status" value="1"/>
</dbReference>
<dbReference type="PANTHER" id="PTHR28064">
    <property type="entry name" value="INNER KINETOCHORE SUBUNIT NKP2"/>
    <property type="match status" value="1"/>
</dbReference>
<evidence type="ECO:0000256" key="1">
    <source>
        <dbReference type="SAM" id="MobiDB-lite"/>
    </source>
</evidence>
<dbReference type="InterPro" id="IPR018565">
    <property type="entry name" value="Nkp2/Cnl2"/>
</dbReference>
<evidence type="ECO:0000313" key="3">
    <source>
        <dbReference type="Proteomes" id="UP000789572"/>
    </source>
</evidence>
<name>A0A9N9BE78_9GLOM</name>
<dbReference type="GO" id="GO:0007059">
    <property type="term" value="P:chromosome segregation"/>
    <property type="evidence" value="ECO:0007669"/>
    <property type="project" value="TreeGrafter"/>
</dbReference>
<dbReference type="Proteomes" id="UP000789572">
    <property type="component" value="Unassembled WGS sequence"/>
</dbReference>
<feature type="compositionally biased region" description="Acidic residues" evidence="1">
    <location>
        <begin position="83"/>
        <end position="104"/>
    </location>
</feature>
<dbReference type="GO" id="GO:0031511">
    <property type="term" value="C:Mis6-Sim4 complex"/>
    <property type="evidence" value="ECO:0007669"/>
    <property type="project" value="TreeGrafter"/>
</dbReference>
<organism evidence="2 3">
    <name type="scientific">Paraglomus occultum</name>
    <dbReference type="NCBI Taxonomy" id="144539"/>
    <lineage>
        <taxon>Eukaryota</taxon>
        <taxon>Fungi</taxon>
        <taxon>Fungi incertae sedis</taxon>
        <taxon>Mucoromycota</taxon>
        <taxon>Glomeromycotina</taxon>
        <taxon>Glomeromycetes</taxon>
        <taxon>Paraglomerales</taxon>
        <taxon>Paraglomeraceae</taxon>
        <taxon>Paraglomus</taxon>
    </lineage>
</organism>
<protein>
    <submittedName>
        <fullName evidence="2">1058_t:CDS:1</fullName>
    </submittedName>
</protein>
<accession>A0A9N9BE78</accession>
<dbReference type="EMBL" id="CAJVPJ010000919">
    <property type="protein sequence ID" value="CAG8565319.1"/>
    <property type="molecule type" value="Genomic_DNA"/>
</dbReference>
<reference evidence="2" key="1">
    <citation type="submission" date="2021-06" db="EMBL/GenBank/DDBJ databases">
        <authorList>
            <person name="Kallberg Y."/>
            <person name="Tangrot J."/>
            <person name="Rosling A."/>
        </authorList>
    </citation>
    <scope>NUCLEOTIDE SEQUENCE</scope>
    <source>
        <strain evidence="2">IA702</strain>
    </source>
</reference>
<dbReference type="AlphaFoldDB" id="A0A9N9BE78"/>
<feature type="region of interest" description="Disordered" evidence="1">
    <location>
        <begin position="68"/>
        <end position="104"/>
    </location>
</feature>
<gene>
    <name evidence="2" type="ORF">POCULU_LOCUS5717</name>
</gene>
<evidence type="ECO:0000313" key="2">
    <source>
        <dbReference type="EMBL" id="CAG8565319.1"/>
    </source>
</evidence>
<proteinExistence type="predicted"/>
<comment type="caution">
    <text evidence="2">The sequence shown here is derived from an EMBL/GenBank/DDBJ whole genome shotgun (WGS) entry which is preliminary data.</text>
</comment>
<dbReference type="PANTHER" id="PTHR28064:SF1">
    <property type="entry name" value="INNER KINETOCHORE SUBUNIT NKP2"/>
    <property type="match status" value="1"/>
</dbReference>
<keyword evidence="3" id="KW-1185">Reference proteome</keyword>
<dbReference type="OrthoDB" id="2311687at2759"/>
<sequence length="198" mass="22779">MPPHKESSLLTSFFLDNELQDSLTLLQFTNSFPAAHRDNPQIKQLYKEFQASRREIRSLVKKNIEEECEKTSYPRSNNGGEGEQMDIDDHESSSAEEVDSEALDAFDDDDEKHRRLTLDQAIETLSNADTILTADINRMEQECGEWLKTFEALNEEMSDLIYGRITKDGVSESKVIADLRELIYYCERVAPNSDRTNF</sequence>